<dbReference type="VEuPathDB" id="FungiDB:SPBR_05082"/>
<dbReference type="EMBL" id="AWTV01000010">
    <property type="protein sequence ID" value="KIH87822.1"/>
    <property type="molecule type" value="Genomic_DNA"/>
</dbReference>
<dbReference type="GO" id="GO:0044695">
    <property type="term" value="C:Dsc E3 ubiquitin ligase complex"/>
    <property type="evidence" value="ECO:0007669"/>
    <property type="project" value="InterPro"/>
</dbReference>
<comment type="caution">
    <text evidence="3">The sequence shown here is derived from an EMBL/GenBank/DDBJ whole genome shotgun (WGS) entry which is preliminary data.</text>
</comment>
<evidence type="ECO:0000313" key="3">
    <source>
        <dbReference type="EMBL" id="KIH87822.1"/>
    </source>
</evidence>
<dbReference type="Proteomes" id="UP000031575">
    <property type="component" value="Unassembled WGS sequence"/>
</dbReference>
<evidence type="ECO:0000313" key="4">
    <source>
        <dbReference type="Proteomes" id="UP000031575"/>
    </source>
</evidence>
<dbReference type="GO" id="GO:0005783">
    <property type="term" value="C:endoplasmic reticulum"/>
    <property type="evidence" value="ECO:0007669"/>
    <property type="project" value="TreeGrafter"/>
</dbReference>
<evidence type="ECO:0000259" key="2">
    <source>
        <dbReference type="Pfam" id="PF08508"/>
    </source>
</evidence>
<keyword evidence="4" id="KW-1185">Reference proteome</keyword>
<proteinExistence type="predicted"/>
<dbReference type="RefSeq" id="XP_040615832.1">
    <property type="nucleotide sequence ID" value="XM_040763359.1"/>
</dbReference>
<sequence length="365" mass="38174">MNSSTDAGGGASGSGNARSSHRTRRSRANTATRARSGYSSALAGKVRESLKKKLAFYTDMMSQLDMLVFAELCALYYMDCSFFRFVIRAAPHSFFLSPKPEDFAIPLDARKPHLVAIFAPNFLCLLAHSLGSLPRATEANRGYLHGGVMIDFVGQKAPTSALALVALDLVVLVVQCLMLAMHTEREKLRRLVSPIRSVATNVATAAATRVGGLSAAGGTAAANGAANAATNATPAAAPTIQEQDAAERGAAQQAPGADDGAGSAPAASNGNSEPDEDERLHNIDLGGPLGAATPEEAVENALDSLSSGGNIGDFYIIHAIRRALQEKDSSAAAQSLQSIGYAVTLARLAAERRTRARMNAQPRPQ</sequence>
<reference evidence="3 4" key="1">
    <citation type="journal article" date="2014" name="BMC Genomics">
        <title>Comparative genomics of the major fungal agents of human and animal Sporotrichosis: Sporothrix schenckii and Sporothrix brasiliensis.</title>
        <authorList>
            <person name="Teixeira M.M."/>
            <person name="de Almeida L.G."/>
            <person name="Kubitschek-Barreira P."/>
            <person name="Alves F.L."/>
            <person name="Kioshima E.S."/>
            <person name="Abadio A.K."/>
            <person name="Fernandes L."/>
            <person name="Derengowski L.S."/>
            <person name="Ferreira K.S."/>
            <person name="Souza R.C."/>
            <person name="Ruiz J.C."/>
            <person name="de Andrade N.C."/>
            <person name="Paes H.C."/>
            <person name="Nicola A.M."/>
            <person name="Albuquerque P."/>
            <person name="Gerber A.L."/>
            <person name="Martins V.P."/>
            <person name="Peconick L.D."/>
            <person name="Neto A.V."/>
            <person name="Chaucanez C.B."/>
            <person name="Silva P.A."/>
            <person name="Cunha O.L."/>
            <person name="de Oliveira F.F."/>
            <person name="dos Santos T.C."/>
            <person name="Barros A.L."/>
            <person name="Soares M.A."/>
            <person name="de Oliveira L.M."/>
            <person name="Marini M.M."/>
            <person name="Villalobos-Duno H."/>
            <person name="Cunha M.M."/>
            <person name="de Hoog S."/>
            <person name="da Silveira J.F."/>
            <person name="Henrissat B."/>
            <person name="Nino-Vega G.A."/>
            <person name="Cisalpino P.S."/>
            <person name="Mora-Montes H.M."/>
            <person name="Almeida S.R."/>
            <person name="Stajich J.E."/>
            <person name="Lopes-Bezerra L.M."/>
            <person name="Vasconcelos A.T."/>
            <person name="Felipe M.S."/>
        </authorList>
    </citation>
    <scope>NUCLEOTIDE SEQUENCE [LARGE SCALE GENOMIC DNA]</scope>
    <source>
        <strain evidence="3 4">5110</strain>
    </source>
</reference>
<dbReference type="InterPro" id="IPR013715">
    <property type="entry name" value="DUF1746"/>
</dbReference>
<dbReference type="GO" id="GO:0032933">
    <property type="term" value="P:SREBP signaling pathway"/>
    <property type="evidence" value="ECO:0007669"/>
    <property type="project" value="InterPro"/>
</dbReference>
<dbReference type="GeneID" id="63678280"/>
<organism evidence="3 4">
    <name type="scientific">Sporothrix brasiliensis 5110</name>
    <dbReference type="NCBI Taxonomy" id="1398154"/>
    <lineage>
        <taxon>Eukaryota</taxon>
        <taxon>Fungi</taxon>
        <taxon>Dikarya</taxon>
        <taxon>Ascomycota</taxon>
        <taxon>Pezizomycotina</taxon>
        <taxon>Sordariomycetes</taxon>
        <taxon>Sordariomycetidae</taxon>
        <taxon>Ophiostomatales</taxon>
        <taxon>Ophiostomataceae</taxon>
        <taxon>Sporothrix</taxon>
    </lineage>
</organism>
<dbReference type="AlphaFoldDB" id="A0A0C2IS36"/>
<evidence type="ECO:0000256" key="1">
    <source>
        <dbReference type="SAM" id="MobiDB-lite"/>
    </source>
</evidence>
<accession>A0A0C2IS36</accession>
<dbReference type="PANTHER" id="PTHR39405:SF1">
    <property type="entry name" value="DSC E3 UBIQUITIN LIGASE COMPLEX SUBUNIT 4"/>
    <property type="match status" value="1"/>
</dbReference>
<feature type="region of interest" description="Disordered" evidence="1">
    <location>
        <begin position="1"/>
        <end position="36"/>
    </location>
</feature>
<dbReference type="HOGENOM" id="CLU_052067_1_0_1"/>
<name>A0A0C2IS36_9PEZI</name>
<feature type="compositionally biased region" description="Low complexity" evidence="1">
    <location>
        <begin position="249"/>
        <end position="271"/>
    </location>
</feature>
<dbReference type="Pfam" id="PF08508">
    <property type="entry name" value="DUF1746"/>
    <property type="match status" value="1"/>
</dbReference>
<protein>
    <recommendedName>
        <fullName evidence="2">DUF1746 domain-containing protein</fullName>
    </recommendedName>
</protein>
<dbReference type="OrthoDB" id="5428737at2759"/>
<gene>
    <name evidence="3" type="ORF">SPBR_05082</name>
</gene>
<feature type="domain" description="DUF1746" evidence="2">
    <location>
        <begin position="64"/>
        <end position="178"/>
    </location>
</feature>
<dbReference type="InterPro" id="IPR038967">
    <property type="entry name" value="Dsc4-like"/>
</dbReference>
<feature type="region of interest" description="Disordered" evidence="1">
    <location>
        <begin position="233"/>
        <end position="291"/>
    </location>
</feature>
<dbReference type="PANTHER" id="PTHR39405">
    <property type="entry name" value="DSC E3 UBIQUITIN LIGASE COMPLEX SUBUNIT 4"/>
    <property type="match status" value="1"/>
</dbReference>